<accession>A0ABD2CCL0</accession>
<protein>
    <recommendedName>
        <fullName evidence="6">Transmembrane protein</fullName>
    </recommendedName>
</protein>
<evidence type="ECO:0000313" key="4">
    <source>
        <dbReference type="EMBL" id="KAL2742792.1"/>
    </source>
</evidence>
<dbReference type="EMBL" id="JAYRBN010000056">
    <property type="protein sequence ID" value="KAL2742792.1"/>
    <property type="molecule type" value="Genomic_DNA"/>
</dbReference>
<gene>
    <name evidence="4" type="ORF">V1477_008281</name>
</gene>
<feature type="signal peptide" evidence="3">
    <location>
        <begin position="1"/>
        <end position="27"/>
    </location>
</feature>
<reference evidence="4 5" key="1">
    <citation type="journal article" date="2024" name="Ann. Entomol. Soc. Am.">
        <title>Genomic analyses of the southern and eastern yellowjacket wasps (Hymenoptera: Vespidae) reveal evolutionary signatures of social life.</title>
        <authorList>
            <person name="Catto M.A."/>
            <person name="Caine P.B."/>
            <person name="Orr S.E."/>
            <person name="Hunt B.G."/>
            <person name="Goodisman M.A.D."/>
        </authorList>
    </citation>
    <scope>NUCLEOTIDE SEQUENCE [LARGE SCALE GENOMIC DNA]</scope>
    <source>
        <strain evidence="4">232</strain>
        <tissue evidence="4">Head and thorax</tissue>
    </source>
</reference>
<comment type="caution">
    <text evidence="4">The sequence shown here is derived from an EMBL/GenBank/DDBJ whole genome shotgun (WGS) entry which is preliminary data.</text>
</comment>
<dbReference type="Proteomes" id="UP001607303">
    <property type="component" value="Unassembled WGS sequence"/>
</dbReference>
<keyword evidence="2" id="KW-0472">Membrane</keyword>
<evidence type="ECO:0000256" key="3">
    <source>
        <dbReference type="SAM" id="SignalP"/>
    </source>
</evidence>
<organism evidence="4 5">
    <name type="scientific">Vespula maculifrons</name>
    <name type="common">Eastern yellow jacket</name>
    <name type="synonym">Wasp</name>
    <dbReference type="NCBI Taxonomy" id="7453"/>
    <lineage>
        <taxon>Eukaryota</taxon>
        <taxon>Metazoa</taxon>
        <taxon>Ecdysozoa</taxon>
        <taxon>Arthropoda</taxon>
        <taxon>Hexapoda</taxon>
        <taxon>Insecta</taxon>
        <taxon>Pterygota</taxon>
        <taxon>Neoptera</taxon>
        <taxon>Endopterygota</taxon>
        <taxon>Hymenoptera</taxon>
        <taxon>Apocrita</taxon>
        <taxon>Aculeata</taxon>
        <taxon>Vespoidea</taxon>
        <taxon>Vespidae</taxon>
        <taxon>Vespinae</taxon>
        <taxon>Vespula</taxon>
    </lineage>
</organism>
<keyword evidence="3" id="KW-0732">Signal</keyword>
<evidence type="ECO:0000313" key="5">
    <source>
        <dbReference type="Proteomes" id="UP001607303"/>
    </source>
</evidence>
<sequence length="153" mass="17230">MTVAKRGALSAVAAILVHVTVIRATTAMPRPFNDFYPLANVPHKEDEDKDKDEDEEEEEEEEEEENEGRIEKENENVSIVPSSLFLRNSNEPKTSFLQPPPPLLLSPSPHPLSSFVGIYSSFVVVKELIYVTYVKGTRSMRNSVSDCHDFLHS</sequence>
<feature type="region of interest" description="Disordered" evidence="1">
    <location>
        <begin position="34"/>
        <end position="76"/>
    </location>
</feature>
<feature type="compositionally biased region" description="Acidic residues" evidence="1">
    <location>
        <begin position="47"/>
        <end position="66"/>
    </location>
</feature>
<name>A0ABD2CCL0_VESMC</name>
<evidence type="ECO:0000256" key="2">
    <source>
        <dbReference type="SAM" id="Phobius"/>
    </source>
</evidence>
<feature type="transmembrane region" description="Helical" evidence="2">
    <location>
        <begin position="112"/>
        <end position="133"/>
    </location>
</feature>
<feature type="chain" id="PRO_5044868602" description="Transmembrane protein" evidence="3">
    <location>
        <begin position="28"/>
        <end position="153"/>
    </location>
</feature>
<keyword evidence="2" id="KW-1133">Transmembrane helix</keyword>
<evidence type="ECO:0000256" key="1">
    <source>
        <dbReference type="SAM" id="MobiDB-lite"/>
    </source>
</evidence>
<proteinExistence type="predicted"/>
<keyword evidence="2" id="KW-0812">Transmembrane</keyword>
<dbReference type="AlphaFoldDB" id="A0ABD2CCL0"/>
<evidence type="ECO:0008006" key="6">
    <source>
        <dbReference type="Google" id="ProtNLM"/>
    </source>
</evidence>
<keyword evidence="5" id="KW-1185">Reference proteome</keyword>